<dbReference type="EMBL" id="JBHMEC010000009">
    <property type="protein sequence ID" value="MFB9149369.1"/>
    <property type="molecule type" value="Genomic_DNA"/>
</dbReference>
<dbReference type="Gene3D" id="2.60.120.10">
    <property type="entry name" value="Jelly Rolls"/>
    <property type="match status" value="1"/>
</dbReference>
<feature type="transmembrane region" description="Helical" evidence="1">
    <location>
        <begin position="32"/>
        <end position="51"/>
    </location>
</feature>
<dbReference type="NCBIfam" id="NF047864">
    <property type="entry name" value="CBU_0592_membra"/>
    <property type="match status" value="1"/>
</dbReference>
<sequence length="226" mass="24834">MYDWAGYLGVAIYLGAYICLQLGYIRGSGYRYASLNMVAAICVLVSLSANFNLASAIIQGSWVLISLVGITRVFLQNHRLRFTEEEADLLSHGLPTMPRAMARRFLDTGVWRDARPGVDLTREGEEVAQLHFIRDGLAGVYLGGSKVAEIREGFVGEMNVMEPGPASATVRIEAGARVFSVSGDALRRISRTDSEFRAFLEQNLNAAVKRKLIEANTRMTSKPAAE</sequence>
<feature type="domain" description="Cyclic nucleotide-binding" evidence="2">
    <location>
        <begin position="93"/>
        <end position="189"/>
    </location>
</feature>
<evidence type="ECO:0000256" key="1">
    <source>
        <dbReference type="SAM" id="Phobius"/>
    </source>
</evidence>
<proteinExistence type="predicted"/>
<accession>A0ABV5HY65</accession>
<dbReference type="PROSITE" id="PS50042">
    <property type="entry name" value="CNMP_BINDING_3"/>
    <property type="match status" value="1"/>
</dbReference>
<dbReference type="Pfam" id="PF26604">
    <property type="entry name" value="CBU_0592"/>
    <property type="match status" value="1"/>
</dbReference>
<keyword evidence="1" id="KW-0472">Membrane</keyword>
<keyword evidence="1" id="KW-1133">Transmembrane helix</keyword>
<reference evidence="3 4" key="1">
    <citation type="submission" date="2024-09" db="EMBL/GenBank/DDBJ databases">
        <authorList>
            <person name="Sun Q."/>
            <person name="Mori K."/>
        </authorList>
    </citation>
    <scope>NUCLEOTIDE SEQUENCE [LARGE SCALE GENOMIC DNA]</scope>
    <source>
        <strain evidence="3 4">CECT 9424</strain>
    </source>
</reference>
<protein>
    <submittedName>
        <fullName evidence="3">Cyclic nucleotide-binding domain-containing protein</fullName>
    </submittedName>
</protein>
<name>A0ABV5HY65_9RHOB</name>
<evidence type="ECO:0000313" key="4">
    <source>
        <dbReference type="Proteomes" id="UP001589670"/>
    </source>
</evidence>
<dbReference type="InterPro" id="IPR014710">
    <property type="entry name" value="RmlC-like_jellyroll"/>
</dbReference>
<dbReference type="Pfam" id="PF00027">
    <property type="entry name" value="cNMP_binding"/>
    <property type="match status" value="1"/>
</dbReference>
<keyword evidence="1" id="KW-0812">Transmembrane</keyword>
<dbReference type="RefSeq" id="WP_377068205.1">
    <property type="nucleotide sequence ID" value="NZ_JBHMEC010000009.1"/>
</dbReference>
<dbReference type="InterPro" id="IPR058058">
    <property type="entry name" value="CBU_0592-like"/>
</dbReference>
<dbReference type="SUPFAM" id="SSF51206">
    <property type="entry name" value="cAMP-binding domain-like"/>
    <property type="match status" value="1"/>
</dbReference>
<comment type="caution">
    <text evidence="3">The sequence shown here is derived from an EMBL/GenBank/DDBJ whole genome shotgun (WGS) entry which is preliminary data.</text>
</comment>
<dbReference type="InterPro" id="IPR000595">
    <property type="entry name" value="cNMP-bd_dom"/>
</dbReference>
<gene>
    <name evidence="3" type="ORF">ACFFU4_06335</name>
</gene>
<feature type="transmembrane region" description="Helical" evidence="1">
    <location>
        <begin position="6"/>
        <end position="25"/>
    </location>
</feature>
<feature type="transmembrane region" description="Helical" evidence="1">
    <location>
        <begin position="57"/>
        <end position="75"/>
    </location>
</feature>
<organism evidence="3 4">
    <name type="scientific">Roseovarius ramblicola</name>
    <dbReference type="NCBI Taxonomy" id="2022336"/>
    <lineage>
        <taxon>Bacteria</taxon>
        <taxon>Pseudomonadati</taxon>
        <taxon>Pseudomonadota</taxon>
        <taxon>Alphaproteobacteria</taxon>
        <taxon>Rhodobacterales</taxon>
        <taxon>Roseobacteraceae</taxon>
        <taxon>Roseovarius</taxon>
    </lineage>
</organism>
<evidence type="ECO:0000313" key="3">
    <source>
        <dbReference type="EMBL" id="MFB9149369.1"/>
    </source>
</evidence>
<evidence type="ECO:0000259" key="2">
    <source>
        <dbReference type="PROSITE" id="PS50042"/>
    </source>
</evidence>
<dbReference type="Proteomes" id="UP001589670">
    <property type="component" value="Unassembled WGS sequence"/>
</dbReference>
<dbReference type="CDD" id="cd00038">
    <property type="entry name" value="CAP_ED"/>
    <property type="match status" value="1"/>
</dbReference>
<dbReference type="InterPro" id="IPR018490">
    <property type="entry name" value="cNMP-bd_dom_sf"/>
</dbReference>
<keyword evidence="4" id="KW-1185">Reference proteome</keyword>